<organism evidence="2 3">
    <name type="scientific">Nitratireductor aquimarinus</name>
    <dbReference type="NCBI Taxonomy" id="889300"/>
    <lineage>
        <taxon>Bacteria</taxon>
        <taxon>Pseudomonadati</taxon>
        <taxon>Pseudomonadota</taxon>
        <taxon>Alphaproteobacteria</taxon>
        <taxon>Hyphomicrobiales</taxon>
        <taxon>Phyllobacteriaceae</taxon>
        <taxon>Nitratireductor</taxon>
    </lineage>
</organism>
<feature type="domain" description="MaoC-like" evidence="1">
    <location>
        <begin position="17"/>
        <end position="113"/>
    </location>
</feature>
<dbReference type="SUPFAM" id="SSF54637">
    <property type="entry name" value="Thioesterase/thiol ester dehydrase-isomerase"/>
    <property type="match status" value="1"/>
</dbReference>
<evidence type="ECO:0000259" key="1">
    <source>
        <dbReference type="Pfam" id="PF01575"/>
    </source>
</evidence>
<protein>
    <submittedName>
        <fullName evidence="2">MaoC family dehydratase</fullName>
    </submittedName>
</protein>
<dbReference type="Pfam" id="PF01575">
    <property type="entry name" value="MaoC_dehydratas"/>
    <property type="match status" value="1"/>
</dbReference>
<accession>A0ABU4AGG4</accession>
<proteinExistence type="predicted"/>
<name>A0ABU4AGG4_9HYPH</name>
<dbReference type="InterPro" id="IPR029069">
    <property type="entry name" value="HotDog_dom_sf"/>
</dbReference>
<sequence>MSIDRFLRLGETVTLGTHTFSAEEIIAFARAYDPQPFHTDPEAARDSVFGRLCASGWHTCSMWMRYNLEGIERDAHGAWDGPGEKPEFGPSPGFSNLKWLKPVFEGDTITFTRTATAHRPLASRPGWHLVTLMAAACNGDGETVMQFDNGVLMKAAVNS</sequence>
<dbReference type="EMBL" id="JAWLIP010000001">
    <property type="protein sequence ID" value="MDV6225201.1"/>
    <property type="molecule type" value="Genomic_DNA"/>
</dbReference>
<gene>
    <name evidence="2" type="ORF">R2G56_02780</name>
</gene>
<dbReference type="CDD" id="cd03454">
    <property type="entry name" value="YdeM"/>
    <property type="match status" value="1"/>
</dbReference>
<dbReference type="RefSeq" id="WP_206548249.1">
    <property type="nucleotide sequence ID" value="NZ_CP177239.1"/>
</dbReference>
<evidence type="ECO:0000313" key="3">
    <source>
        <dbReference type="Proteomes" id="UP001185659"/>
    </source>
</evidence>
<keyword evidence="3" id="KW-1185">Reference proteome</keyword>
<dbReference type="Gene3D" id="3.10.129.10">
    <property type="entry name" value="Hotdog Thioesterase"/>
    <property type="match status" value="1"/>
</dbReference>
<dbReference type="Proteomes" id="UP001185659">
    <property type="component" value="Unassembled WGS sequence"/>
</dbReference>
<reference evidence="2 3" key="1">
    <citation type="submission" date="2023-10" db="EMBL/GenBank/DDBJ databases">
        <authorList>
            <person name="Venkata Ramana C."/>
            <person name="Sasikala C."/>
            <person name="Dhurka M."/>
        </authorList>
    </citation>
    <scope>NUCLEOTIDE SEQUENCE [LARGE SCALE GENOMIC DNA]</scope>
    <source>
        <strain evidence="2 3">KCTC 32151</strain>
    </source>
</reference>
<evidence type="ECO:0000313" key="2">
    <source>
        <dbReference type="EMBL" id="MDV6225201.1"/>
    </source>
</evidence>
<dbReference type="InterPro" id="IPR002539">
    <property type="entry name" value="MaoC-like_dom"/>
</dbReference>
<comment type="caution">
    <text evidence="2">The sequence shown here is derived from an EMBL/GenBank/DDBJ whole genome shotgun (WGS) entry which is preliminary data.</text>
</comment>